<sequence>MPRPSQASSGDAATGGGRGAANATGAFKNRVVKASRMPQLPEEHHKITLRPRGGLNLSTVSTTVIGTAVIGASGLMAEQANEDVVCPNFTQIIIVLSTPEADNAARYLKIKSFKFVEAE</sequence>
<proteinExistence type="predicted"/>
<evidence type="ECO:0000256" key="1">
    <source>
        <dbReference type="SAM" id="MobiDB-lite"/>
    </source>
</evidence>
<dbReference type="Proteomes" id="UP000821866">
    <property type="component" value="Unassembled WGS sequence"/>
</dbReference>
<gene>
    <name evidence="2" type="ORF">HPB51_029353</name>
</gene>
<reference evidence="2" key="2">
    <citation type="submission" date="2021-09" db="EMBL/GenBank/DDBJ databases">
        <authorList>
            <person name="Jia N."/>
            <person name="Wang J."/>
            <person name="Shi W."/>
            <person name="Du L."/>
            <person name="Sun Y."/>
            <person name="Zhan W."/>
            <person name="Jiang J."/>
            <person name="Wang Q."/>
            <person name="Zhang B."/>
            <person name="Ji P."/>
            <person name="Sakyi L.B."/>
            <person name="Cui X."/>
            <person name="Yuan T."/>
            <person name="Jiang B."/>
            <person name="Yang W."/>
            <person name="Lam T.T.-Y."/>
            <person name="Chang Q."/>
            <person name="Ding S."/>
            <person name="Wang X."/>
            <person name="Zhu J."/>
            <person name="Ruan X."/>
            <person name="Zhao L."/>
            <person name="Wei J."/>
            <person name="Que T."/>
            <person name="Du C."/>
            <person name="Cheng J."/>
            <person name="Dai P."/>
            <person name="Han X."/>
            <person name="Huang E."/>
            <person name="Gao Y."/>
            <person name="Liu J."/>
            <person name="Shao H."/>
            <person name="Ye R."/>
            <person name="Li L."/>
            <person name="Wei W."/>
            <person name="Wang X."/>
            <person name="Wang C."/>
            <person name="Huo Q."/>
            <person name="Li W."/>
            <person name="Guo W."/>
            <person name="Chen H."/>
            <person name="Chen S."/>
            <person name="Zhou L."/>
            <person name="Zhou L."/>
            <person name="Ni X."/>
            <person name="Tian J."/>
            <person name="Zhou Y."/>
            <person name="Sheng Y."/>
            <person name="Liu T."/>
            <person name="Pan Y."/>
            <person name="Xia L."/>
            <person name="Li J."/>
            <person name="Zhao F."/>
            <person name="Cao W."/>
        </authorList>
    </citation>
    <scope>NUCLEOTIDE SEQUENCE</scope>
    <source>
        <strain evidence="2">Rmic-2018</strain>
        <tissue evidence="2">Larvae</tissue>
    </source>
</reference>
<keyword evidence="3" id="KW-1185">Reference proteome</keyword>
<name>A0A9J6CUU1_RHIMP</name>
<evidence type="ECO:0000313" key="3">
    <source>
        <dbReference type="Proteomes" id="UP000821866"/>
    </source>
</evidence>
<dbReference type="AlphaFoldDB" id="A0A9J6CUU1"/>
<dbReference type="EMBL" id="JABSTU010006761">
    <property type="protein sequence ID" value="KAH7932337.1"/>
    <property type="molecule type" value="Genomic_DNA"/>
</dbReference>
<accession>A0A9J6CUU1</accession>
<comment type="caution">
    <text evidence="2">The sequence shown here is derived from an EMBL/GenBank/DDBJ whole genome shotgun (WGS) entry which is preliminary data.</text>
</comment>
<evidence type="ECO:0000313" key="2">
    <source>
        <dbReference type="EMBL" id="KAH7932337.1"/>
    </source>
</evidence>
<organism evidence="2 3">
    <name type="scientific">Rhipicephalus microplus</name>
    <name type="common">Cattle tick</name>
    <name type="synonym">Boophilus microplus</name>
    <dbReference type="NCBI Taxonomy" id="6941"/>
    <lineage>
        <taxon>Eukaryota</taxon>
        <taxon>Metazoa</taxon>
        <taxon>Ecdysozoa</taxon>
        <taxon>Arthropoda</taxon>
        <taxon>Chelicerata</taxon>
        <taxon>Arachnida</taxon>
        <taxon>Acari</taxon>
        <taxon>Parasitiformes</taxon>
        <taxon>Ixodida</taxon>
        <taxon>Ixodoidea</taxon>
        <taxon>Ixodidae</taxon>
        <taxon>Rhipicephalinae</taxon>
        <taxon>Rhipicephalus</taxon>
        <taxon>Boophilus</taxon>
    </lineage>
</organism>
<reference evidence="2" key="1">
    <citation type="journal article" date="2020" name="Cell">
        <title>Large-Scale Comparative Analyses of Tick Genomes Elucidate Their Genetic Diversity and Vector Capacities.</title>
        <authorList>
            <consortium name="Tick Genome and Microbiome Consortium (TIGMIC)"/>
            <person name="Jia N."/>
            <person name="Wang J."/>
            <person name="Shi W."/>
            <person name="Du L."/>
            <person name="Sun Y."/>
            <person name="Zhan W."/>
            <person name="Jiang J.F."/>
            <person name="Wang Q."/>
            <person name="Zhang B."/>
            <person name="Ji P."/>
            <person name="Bell-Sakyi L."/>
            <person name="Cui X.M."/>
            <person name="Yuan T.T."/>
            <person name="Jiang B.G."/>
            <person name="Yang W.F."/>
            <person name="Lam T.T."/>
            <person name="Chang Q.C."/>
            <person name="Ding S.J."/>
            <person name="Wang X.J."/>
            <person name="Zhu J.G."/>
            <person name="Ruan X.D."/>
            <person name="Zhao L."/>
            <person name="Wei J.T."/>
            <person name="Ye R.Z."/>
            <person name="Que T.C."/>
            <person name="Du C.H."/>
            <person name="Zhou Y.H."/>
            <person name="Cheng J.X."/>
            <person name="Dai P.F."/>
            <person name="Guo W.B."/>
            <person name="Han X.H."/>
            <person name="Huang E.J."/>
            <person name="Li L.F."/>
            <person name="Wei W."/>
            <person name="Gao Y.C."/>
            <person name="Liu J.Z."/>
            <person name="Shao H.Z."/>
            <person name="Wang X."/>
            <person name="Wang C.C."/>
            <person name="Yang T.C."/>
            <person name="Huo Q.B."/>
            <person name="Li W."/>
            <person name="Chen H.Y."/>
            <person name="Chen S.E."/>
            <person name="Zhou L.G."/>
            <person name="Ni X.B."/>
            <person name="Tian J.H."/>
            <person name="Sheng Y."/>
            <person name="Liu T."/>
            <person name="Pan Y.S."/>
            <person name="Xia L.Y."/>
            <person name="Li J."/>
            <person name="Zhao F."/>
            <person name="Cao W.C."/>
        </authorList>
    </citation>
    <scope>NUCLEOTIDE SEQUENCE</scope>
    <source>
        <strain evidence="2">Rmic-2018</strain>
    </source>
</reference>
<feature type="region of interest" description="Disordered" evidence="1">
    <location>
        <begin position="1"/>
        <end position="28"/>
    </location>
</feature>
<protein>
    <submittedName>
        <fullName evidence="2">Uncharacterized protein</fullName>
    </submittedName>
</protein>